<keyword evidence="2" id="KW-0479">Metal-binding</keyword>
<gene>
    <name evidence="5" type="ORF">ZIOFF_034987</name>
</gene>
<dbReference type="AlphaFoldDB" id="A0A8J5G989"/>
<name>A0A8J5G989_ZINOF</name>
<comment type="caution">
    <text evidence="5">The sequence shown here is derived from an EMBL/GenBank/DDBJ whole genome shotgun (WGS) entry which is preliminary data.</text>
</comment>
<accession>A0A8J5G989</accession>
<evidence type="ECO:0000313" key="5">
    <source>
        <dbReference type="EMBL" id="KAG6502701.1"/>
    </source>
</evidence>
<dbReference type="GO" id="GO:0008270">
    <property type="term" value="F:zinc ion binding"/>
    <property type="evidence" value="ECO:0007669"/>
    <property type="project" value="InterPro"/>
</dbReference>
<evidence type="ECO:0000259" key="4">
    <source>
        <dbReference type="Pfam" id="PF01717"/>
    </source>
</evidence>
<dbReference type="EMBL" id="JACMSC010000010">
    <property type="protein sequence ID" value="KAG6502701.1"/>
    <property type="molecule type" value="Genomic_DNA"/>
</dbReference>
<keyword evidence="3" id="KW-0862">Zinc</keyword>
<evidence type="ECO:0000256" key="2">
    <source>
        <dbReference type="ARBA" id="ARBA00022723"/>
    </source>
</evidence>
<dbReference type="Proteomes" id="UP000734854">
    <property type="component" value="Unassembled WGS sequence"/>
</dbReference>
<proteinExistence type="predicted"/>
<dbReference type="GO" id="GO:0003871">
    <property type="term" value="F:5-methyltetrahydropteroyltriglutamate-homocysteine S-methyltransferase activity"/>
    <property type="evidence" value="ECO:0007669"/>
    <property type="project" value="InterPro"/>
</dbReference>
<feature type="domain" description="Cobalamin-independent methionine synthase MetE C-terminal/archaeal" evidence="4">
    <location>
        <begin position="1"/>
        <end position="45"/>
    </location>
</feature>
<dbReference type="PANTHER" id="PTHR30519">
    <property type="entry name" value="5-METHYLTETRAHYDROPTEROYLTRIGLUTAMATE--HOMOCYSTEINE METHYLTRANSFERASE"/>
    <property type="match status" value="1"/>
</dbReference>
<organism evidence="5 6">
    <name type="scientific">Zingiber officinale</name>
    <name type="common">Ginger</name>
    <name type="synonym">Amomum zingiber</name>
    <dbReference type="NCBI Taxonomy" id="94328"/>
    <lineage>
        <taxon>Eukaryota</taxon>
        <taxon>Viridiplantae</taxon>
        <taxon>Streptophyta</taxon>
        <taxon>Embryophyta</taxon>
        <taxon>Tracheophyta</taxon>
        <taxon>Spermatophyta</taxon>
        <taxon>Magnoliopsida</taxon>
        <taxon>Liliopsida</taxon>
        <taxon>Zingiberales</taxon>
        <taxon>Zingiberaceae</taxon>
        <taxon>Zingiber</taxon>
    </lineage>
</organism>
<dbReference type="Gene3D" id="3.20.20.210">
    <property type="match status" value="1"/>
</dbReference>
<dbReference type="InterPro" id="IPR002629">
    <property type="entry name" value="Met_Synth_C/arc"/>
</dbReference>
<dbReference type="InterPro" id="IPR038071">
    <property type="entry name" value="UROD/MetE-like_sf"/>
</dbReference>
<keyword evidence="6" id="KW-1185">Reference proteome</keyword>
<evidence type="ECO:0000313" key="6">
    <source>
        <dbReference type="Proteomes" id="UP000734854"/>
    </source>
</evidence>
<sequence>MCYSNLNDIIHSIIDMDADVIMIENSQSDEQLLSVFREGVKYGADTAQFSPDNIVLVLG</sequence>
<protein>
    <recommendedName>
        <fullName evidence="4">Cobalamin-independent methionine synthase MetE C-terminal/archaeal domain-containing protein</fullName>
    </recommendedName>
</protein>
<evidence type="ECO:0000256" key="3">
    <source>
        <dbReference type="ARBA" id="ARBA00022833"/>
    </source>
</evidence>
<dbReference type="SUPFAM" id="SSF51726">
    <property type="entry name" value="UROD/MetE-like"/>
    <property type="match status" value="1"/>
</dbReference>
<dbReference type="GO" id="GO:0009086">
    <property type="term" value="P:methionine biosynthetic process"/>
    <property type="evidence" value="ECO:0007669"/>
    <property type="project" value="InterPro"/>
</dbReference>
<dbReference type="Pfam" id="PF01717">
    <property type="entry name" value="Meth_synt_2"/>
    <property type="match status" value="1"/>
</dbReference>
<comment type="cofactor">
    <cofactor evidence="1">
        <name>Zn(2+)</name>
        <dbReference type="ChEBI" id="CHEBI:29105"/>
    </cofactor>
</comment>
<reference evidence="5 6" key="1">
    <citation type="submission" date="2020-08" db="EMBL/GenBank/DDBJ databases">
        <title>Plant Genome Project.</title>
        <authorList>
            <person name="Zhang R.-G."/>
        </authorList>
    </citation>
    <scope>NUCLEOTIDE SEQUENCE [LARGE SCALE GENOMIC DNA]</scope>
    <source>
        <tissue evidence="5">Rhizome</tissue>
    </source>
</reference>
<evidence type="ECO:0000256" key="1">
    <source>
        <dbReference type="ARBA" id="ARBA00001947"/>
    </source>
</evidence>